<feature type="transmembrane region" description="Helical" evidence="7">
    <location>
        <begin position="729"/>
        <end position="750"/>
    </location>
</feature>
<gene>
    <name evidence="9" type="primary">ydgH</name>
    <name evidence="9" type="ORF">KOR42_01620</name>
</gene>
<dbReference type="GO" id="GO:0005886">
    <property type="term" value="C:plasma membrane"/>
    <property type="evidence" value="ECO:0007669"/>
    <property type="project" value="UniProtKB-SubCell"/>
</dbReference>
<keyword evidence="10" id="KW-1185">Reference proteome</keyword>
<dbReference type="Pfam" id="PF03176">
    <property type="entry name" value="MMPL"/>
    <property type="match status" value="2"/>
</dbReference>
<evidence type="ECO:0000256" key="4">
    <source>
        <dbReference type="ARBA" id="ARBA00022692"/>
    </source>
</evidence>
<dbReference type="RefSeq" id="WP_146506721.1">
    <property type="nucleotide sequence ID" value="NZ_SIHI01000001.1"/>
</dbReference>
<comment type="caution">
    <text evidence="9">The sequence shown here is derived from an EMBL/GenBank/DDBJ whole genome shotgun (WGS) entry which is preliminary data.</text>
</comment>
<comment type="subcellular location">
    <subcellularLocation>
        <location evidence="1">Cell membrane</location>
        <topology evidence="1">Multi-pass membrane protein</topology>
    </subcellularLocation>
</comment>
<dbReference type="PANTHER" id="PTHR33406">
    <property type="entry name" value="MEMBRANE PROTEIN MJ1562-RELATED"/>
    <property type="match status" value="1"/>
</dbReference>
<feature type="transmembrane region" description="Helical" evidence="7">
    <location>
        <begin position="371"/>
        <end position="394"/>
    </location>
</feature>
<accession>A0A5C5X1D0</accession>
<dbReference type="PANTHER" id="PTHR33406:SF6">
    <property type="entry name" value="MEMBRANE PROTEIN YDGH-RELATED"/>
    <property type="match status" value="1"/>
</dbReference>
<feature type="transmembrane region" description="Helical" evidence="7">
    <location>
        <begin position="446"/>
        <end position="465"/>
    </location>
</feature>
<dbReference type="Gene3D" id="1.20.1640.10">
    <property type="entry name" value="Multidrug efflux transporter AcrB transmembrane domain"/>
    <property type="match status" value="2"/>
</dbReference>
<evidence type="ECO:0000259" key="8">
    <source>
        <dbReference type="PROSITE" id="PS50156"/>
    </source>
</evidence>
<reference evidence="9 10" key="1">
    <citation type="submission" date="2019-02" db="EMBL/GenBank/DDBJ databases">
        <title>Deep-cultivation of Planctomycetes and their phenomic and genomic characterization uncovers novel biology.</title>
        <authorList>
            <person name="Wiegand S."/>
            <person name="Jogler M."/>
            <person name="Boedeker C."/>
            <person name="Pinto D."/>
            <person name="Vollmers J."/>
            <person name="Rivas-Marin E."/>
            <person name="Kohn T."/>
            <person name="Peeters S.H."/>
            <person name="Heuer A."/>
            <person name="Rast P."/>
            <person name="Oberbeckmann S."/>
            <person name="Bunk B."/>
            <person name="Jeske O."/>
            <person name="Meyerdierks A."/>
            <person name="Storesund J.E."/>
            <person name="Kallscheuer N."/>
            <person name="Luecker S."/>
            <person name="Lage O.M."/>
            <person name="Pohl T."/>
            <person name="Merkel B.J."/>
            <person name="Hornburger P."/>
            <person name="Mueller R.-W."/>
            <person name="Bruemmer F."/>
            <person name="Labrenz M."/>
            <person name="Spormann A.M."/>
            <person name="Op Den Camp H."/>
            <person name="Overmann J."/>
            <person name="Amann R."/>
            <person name="Jetten M.S.M."/>
            <person name="Mascher T."/>
            <person name="Medema M.H."/>
            <person name="Devos D.P."/>
            <person name="Kaster A.-K."/>
            <person name="Ovreas L."/>
            <person name="Rohde M."/>
            <person name="Galperin M.Y."/>
            <person name="Jogler C."/>
        </authorList>
    </citation>
    <scope>NUCLEOTIDE SEQUENCE [LARGE SCALE GENOMIC DNA]</scope>
    <source>
        <strain evidence="9 10">KOR42</strain>
    </source>
</reference>
<evidence type="ECO:0000313" key="10">
    <source>
        <dbReference type="Proteomes" id="UP000317243"/>
    </source>
</evidence>
<feature type="transmembrane region" description="Helical" evidence="7">
    <location>
        <begin position="691"/>
        <end position="714"/>
    </location>
</feature>
<feature type="transmembrane region" description="Helical" evidence="7">
    <location>
        <begin position="336"/>
        <end position="359"/>
    </location>
</feature>
<keyword evidence="5 7" id="KW-1133">Transmembrane helix</keyword>
<feature type="transmembrane region" description="Helical" evidence="7">
    <location>
        <begin position="771"/>
        <end position="795"/>
    </location>
</feature>
<keyword evidence="3" id="KW-1003">Cell membrane</keyword>
<dbReference type="SUPFAM" id="SSF82866">
    <property type="entry name" value="Multidrug efflux transporter AcrB transmembrane domain"/>
    <property type="match status" value="2"/>
</dbReference>
<dbReference type="InterPro" id="IPR000731">
    <property type="entry name" value="SSD"/>
</dbReference>
<evidence type="ECO:0000256" key="2">
    <source>
        <dbReference type="ARBA" id="ARBA00010157"/>
    </source>
</evidence>
<feature type="transmembrane region" description="Helical" evidence="7">
    <location>
        <begin position="801"/>
        <end position="826"/>
    </location>
</feature>
<keyword evidence="6 7" id="KW-0472">Membrane</keyword>
<dbReference type="Proteomes" id="UP000317243">
    <property type="component" value="Unassembled WGS sequence"/>
</dbReference>
<feature type="domain" description="SSD" evidence="8">
    <location>
        <begin position="261"/>
        <end position="393"/>
    </location>
</feature>
<feature type="transmembrane region" description="Helical" evidence="7">
    <location>
        <begin position="12"/>
        <end position="31"/>
    </location>
</feature>
<evidence type="ECO:0000256" key="7">
    <source>
        <dbReference type="SAM" id="Phobius"/>
    </source>
</evidence>
<dbReference type="AlphaFoldDB" id="A0A5C5X1D0"/>
<organism evidence="9 10">
    <name type="scientific">Thalassoglobus neptunius</name>
    <dbReference type="NCBI Taxonomy" id="1938619"/>
    <lineage>
        <taxon>Bacteria</taxon>
        <taxon>Pseudomonadati</taxon>
        <taxon>Planctomycetota</taxon>
        <taxon>Planctomycetia</taxon>
        <taxon>Planctomycetales</taxon>
        <taxon>Planctomycetaceae</taxon>
        <taxon>Thalassoglobus</taxon>
    </lineage>
</organism>
<dbReference type="InterPro" id="IPR004869">
    <property type="entry name" value="MMPL_dom"/>
</dbReference>
<evidence type="ECO:0000256" key="6">
    <source>
        <dbReference type="ARBA" id="ARBA00023136"/>
    </source>
</evidence>
<keyword evidence="4 7" id="KW-0812">Transmembrane</keyword>
<name>A0A5C5X1D0_9PLAN</name>
<protein>
    <submittedName>
        <fullName evidence="9">Putative membrane protein YdgH</fullName>
    </submittedName>
</protein>
<dbReference type="EMBL" id="SIHI01000001">
    <property type="protein sequence ID" value="TWT56807.1"/>
    <property type="molecule type" value="Genomic_DNA"/>
</dbReference>
<comment type="similarity">
    <text evidence="2">Belongs to the resistance-nodulation-cell division (RND) (TC 2.A.6) family. MmpL subfamily.</text>
</comment>
<dbReference type="PROSITE" id="PS50156">
    <property type="entry name" value="SSD"/>
    <property type="match status" value="1"/>
</dbReference>
<evidence type="ECO:0000256" key="3">
    <source>
        <dbReference type="ARBA" id="ARBA00022475"/>
    </source>
</evidence>
<evidence type="ECO:0000313" key="9">
    <source>
        <dbReference type="EMBL" id="TWT56807.1"/>
    </source>
</evidence>
<feature type="transmembrane region" description="Helical" evidence="7">
    <location>
        <begin position="246"/>
        <end position="268"/>
    </location>
</feature>
<dbReference type="OrthoDB" id="9782006at2"/>
<evidence type="ECO:0000256" key="5">
    <source>
        <dbReference type="ARBA" id="ARBA00022989"/>
    </source>
</evidence>
<proteinExistence type="inferred from homology"/>
<evidence type="ECO:0000256" key="1">
    <source>
        <dbReference type="ARBA" id="ARBA00004651"/>
    </source>
</evidence>
<feature type="transmembrane region" description="Helical" evidence="7">
    <location>
        <begin position="288"/>
        <end position="315"/>
    </location>
</feature>
<dbReference type="InterPro" id="IPR050545">
    <property type="entry name" value="Mycobact_MmpL"/>
</dbReference>
<feature type="transmembrane region" description="Helical" evidence="7">
    <location>
        <begin position="666"/>
        <end position="684"/>
    </location>
</feature>
<sequence length="850" mass="94217">MYRRIGEFVSSYPVALVVFWAIVGLAAIVTAPRADRVSLDGEFAFLSDQAPSRRAETLFREAFPASGERTQNNEEKAIETPVEQDPLGSNVVIVLFRENRPEGISEKDRDFIAYVLVPQLRKIGQSSSSASSSGEEAVEVDSIRIVDPEDQVMRGISAPDDKRMGALLTSRDGRSTLVVIELNTEFLNRQNSQIISRIEELINSSEIRRQKPFGLALALSGSATVGRDILRAEAESVSRTEVITKILVVVLLLLIYRAPLLALIPILSVGLAVELTLSMLMHFANLNWIGFFSGLEIYVTVVVYGAGVDYCLFLISRYKEELDQGSTFEQAISRSISSVGSALATSAATSILGIGMMGFAEFGKFRQAGFAISFGLFIALLCSLTFMPALLLLFRKWVFWPDVRREELNSSDSWLPSSTLWNRLRDQQLPEAVWNRIAETLHRKPGTIFAVTVLVMMPFAVIGWTQESNLSYGLLSDLPKDEPSVEGAFAIQKHFPAGITGPATVLVKFDEEVLKRSLDGEDLTNTVASEKLSQQITDQITKSLDQVRESDYEIVDVRSQTYPLGRSEVAQTYLDGLSIPERVAKRNYQHRTYTSTKGPHAGNVVRLEFVFSTDPFDRISIRKLAEIEKIVYESIPESLREGVSVLSLGSTAGIRDLKSTTDRDRWRIDVLVVLVVYFLLVLLLRKPAICAYLIVSVVFSYFVTLGVTFVVFYLRAPSAFTGIDWKVPIYLFTILVAMGEDYNILLMARVQEEQARHGTIRGILVALSKTGNIISSCGLIMAGTFASLMFGSLLAMVQLGFALAFGVLLDTFLVRPILVPTYLVLLHQGRFGMFGKYLGMIPPESNNDAT</sequence>